<feature type="transmembrane region" description="Helical" evidence="2">
    <location>
        <begin position="193"/>
        <end position="214"/>
    </location>
</feature>
<accession>A0ABW4IT58</accession>
<feature type="transmembrane region" description="Helical" evidence="2">
    <location>
        <begin position="288"/>
        <end position="308"/>
    </location>
</feature>
<evidence type="ECO:0008006" key="5">
    <source>
        <dbReference type="Google" id="ProtNLM"/>
    </source>
</evidence>
<evidence type="ECO:0000256" key="1">
    <source>
        <dbReference type="SAM" id="MobiDB-lite"/>
    </source>
</evidence>
<feature type="transmembrane region" description="Helical" evidence="2">
    <location>
        <begin position="220"/>
        <end position="238"/>
    </location>
</feature>
<feature type="region of interest" description="Disordered" evidence="1">
    <location>
        <begin position="1"/>
        <end position="62"/>
    </location>
</feature>
<protein>
    <recommendedName>
        <fullName evidence="5">Integral membrane protein</fullName>
    </recommendedName>
</protein>
<keyword evidence="2" id="KW-1133">Transmembrane helix</keyword>
<reference evidence="4" key="1">
    <citation type="journal article" date="2019" name="Int. J. Syst. Evol. Microbiol.">
        <title>The Global Catalogue of Microorganisms (GCM) 10K type strain sequencing project: providing services to taxonomists for standard genome sequencing and annotation.</title>
        <authorList>
            <consortium name="The Broad Institute Genomics Platform"/>
            <consortium name="The Broad Institute Genome Sequencing Center for Infectious Disease"/>
            <person name="Wu L."/>
            <person name="Ma J."/>
        </authorList>
    </citation>
    <scope>NUCLEOTIDE SEQUENCE [LARGE SCALE GENOMIC DNA]</scope>
    <source>
        <strain evidence="4">CGMCC 1.12470</strain>
    </source>
</reference>
<name>A0ABW4IT58_9ACTN</name>
<evidence type="ECO:0000313" key="4">
    <source>
        <dbReference type="Proteomes" id="UP001597261"/>
    </source>
</evidence>
<dbReference type="RefSeq" id="WP_381084834.1">
    <property type="nucleotide sequence ID" value="NZ_JBHUDX010000056.1"/>
</dbReference>
<keyword evidence="4" id="KW-1185">Reference proteome</keyword>
<feature type="transmembrane region" description="Helical" evidence="2">
    <location>
        <begin position="329"/>
        <end position="355"/>
    </location>
</feature>
<dbReference type="EMBL" id="JBHUDX010000056">
    <property type="protein sequence ID" value="MFD1660554.1"/>
    <property type="molecule type" value="Genomic_DNA"/>
</dbReference>
<evidence type="ECO:0000313" key="3">
    <source>
        <dbReference type="EMBL" id="MFD1660554.1"/>
    </source>
</evidence>
<comment type="caution">
    <text evidence="3">The sequence shown here is derived from an EMBL/GenBank/DDBJ whole genome shotgun (WGS) entry which is preliminary data.</text>
</comment>
<sequence>MSEAEELLRGTEPGRADAPCPSLTEACDEPGGRDGLPQSWGDLPDGARTAVRGERSAADATDGVRVAPEGALDVFRTAMESPVPGRAPRTPDAAPPVPTGPAATVRKPARRGAADPVKALMHHHRDLCERAVDPLEIAAGLEAHGLTDRTAARFRHRDVFSLAEEMYARVPRDAARHPPRPASTDAPREPGGWAALALLPGALCAAAVIGARLTEGRGRLAVAALGAVAVMLGLRVALRRGPLRVANHATPAAARTATCWLLAYALLGDGLLRAALDGGPDGPWPPSTAPVVALALACGPAAWCARLFTVRARRGLAASRGLEDFASSATPLLLGVFGLFLCALGALLALCGALLGGPGASPGPTAYAGAGTLGMLLLPARLLAAHGFGRAPAVVLCAAAATEATALATVFAGRLPGCASLATPVQALVGAWGADAVQAAVCAPAALVLLAHAIRNLTRASAHARPPGFP</sequence>
<dbReference type="Proteomes" id="UP001597261">
    <property type="component" value="Unassembled WGS sequence"/>
</dbReference>
<feature type="transmembrane region" description="Helical" evidence="2">
    <location>
        <begin position="432"/>
        <end position="451"/>
    </location>
</feature>
<evidence type="ECO:0000256" key="2">
    <source>
        <dbReference type="SAM" id="Phobius"/>
    </source>
</evidence>
<feature type="region of interest" description="Disordered" evidence="1">
    <location>
        <begin position="81"/>
        <end position="111"/>
    </location>
</feature>
<proteinExistence type="predicted"/>
<feature type="transmembrane region" description="Helical" evidence="2">
    <location>
        <begin position="391"/>
        <end position="412"/>
    </location>
</feature>
<keyword evidence="2" id="KW-0472">Membrane</keyword>
<gene>
    <name evidence="3" type="ORF">ACFSL4_20655</name>
</gene>
<keyword evidence="2" id="KW-0812">Transmembrane</keyword>
<organism evidence="3 4">
    <name type="scientific">Streptomyces caeni</name>
    <dbReference type="NCBI Taxonomy" id="2307231"/>
    <lineage>
        <taxon>Bacteria</taxon>
        <taxon>Bacillati</taxon>
        <taxon>Actinomycetota</taxon>
        <taxon>Actinomycetes</taxon>
        <taxon>Kitasatosporales</taxon>
        <taxon>Streptomycetaceae</taxon>
        <taxon>Streptomyces</taxon>
    </lineage>
</organism>
<feature type="compositionally biased region" description="Basic and acidic residues" evidence="1">
    <location>
        <begin position="1"/>
        <end position="15"/>
    </location>
</feature>
<feature type="transmembrane region" description="Helical" evidence="2">
    <location>
        <begin position="367"/>
        <end position="384"/>
    </location>
</feature>